<keyword evidence="1" id="KW-0812">Transmembrane</keyword>
<keyword evidence="3" id="KW-1185">Reference proteome</keyword>
<dbReference type="RefSeq" id="WP_094237564.1">
    <property type="nucleotide sequence ID" value="NZ_CP022657.1"/>
</dbReference>
<dbReference type="Proteomes" id="UP000214688">
    <property type="component" value="Chromosome"/>
</dbReference>
<proteinExistence type="predicted"/>
<evidence type="ECO:0000313" key="3">
    <source>
        <dbReference type="Proteomes" id="UP000214688"/>
    </source>
</evidence>
<dbReference type="EMBL" id="CP022657">
    <property type="protein sequence ID" value="ASS76331.1"/>
    <property type="molecule type" value="Genomic_DNA"/>
</dbReference>
<evidence type="ECO:0000313" key="2">
    <source>
        <dbReference type="EMBL" id="ASS76331.1"/>
    </source>
</evidence>
<accession>A0A223D423</accession>
<dbReference type="OrthoDB" id="2381586at2"/>
<feature type="transmembrane region" description="Helical" evidence="1">
    <location>
        <begin position="50"/>
        <end position="73"/>
    </location>
</feature>
<evidence type="ECO:0000256" key="1">
    <source>
        <dbReference type="SAM" id="Phobius"/>
    </source>
</evidence>
<keyword evidence="1" id="KW-1133">Transmembrane helix</keyword>
<keyword evidence="1" id="KW-0472">Membrane</keyword>
<feature type="transmembrane region" description="Helical" evidence="1">
    <location>
        <begin position="25"/>
        <end position="44"/>
    </location>
</feature>
<organism evidence="2 3">
    <name type="scientific">Tumebacillus algifaecis</name>
    <dbReference type="NCBI Taxonomy" id="1214604"/>
    <lineage>
        <taxon>Bacteria</taxon>
        <taxon>Bacillati</taxon>
        <taxon>Bacillota</taxon>
        <taxon>Bacilli</taxon>
        <taxon>Bacillales</taxon>
        <taxon>Alicyclobacillaceae</taxon>
        <taxon>Tumebacillus</taxon>
    </lineage>
</organism>
<dbReference type="AlphaFoldDB" id="A0A223D423"/>
<dbReference type="KEGG" id="tab:CIG75_16170"/>
<sequence>MKGMLDEIKSRAVQWQAKRDRVKRVVFGSAMVVLAVVASIIWKMATGDAINWLVVILLAAGGAGTFLFALSTYSNTMLVAMYYTACAHFIEKSDELVLVTGTIEEVNHVPLPYIGDLYQVTINVAGRAARYYVPRKLLQGLRKKARIRVLTHDHFVVRVEIVSDVEVA</sequence>
<reference evidence="2 3" key="1">
    <citation type="journal article" date="2015" name="Int. J. Syst. Evol. Microbiol.">
        <title>Tumebacillus algifaecis sp. nov., isolated from decomposing algal scum.</title>
        <authorList>
            <person name="Wu Y.F."/>
            <person name="Zhang B."/>
            <person name="Xing P."/>
            <person name="Wu Q.L."/>
            <person name="Liu S.J."/>
        </authorList>
    </citation>
    <scope>NUCLEOTIDE SEQUENCE [LARGE SCALE GENOMIC DNA]</scope>
    <source>
        <strain evidence="2 3">THMBR28</strain>
    </source>
</reference>
<name>A0A223D423_9BACL</name>
<gene>
    <name evidence="2" type="ORF">CIG75_16170</name>
</gene>
<protein>
    <submittedName>
        <fullName evidence="2">Uncharacterized protein</fullName>
    </submittedName>
</protein>